<evidence type="ECO:0000313" key="9">
    <source>
        <dbReference type="EMBL" id="MFD2663121.1"/>
    </source>
</evidence>
<reference evidence="10" key="1">
    <citation type="journal article" date="2019" name="Int. J. Syst. Evol. Microbiol.">
        <title>The Global Catalogue of Microorganisms (GCM) 10K type strain sequencing project: providing services to taxonomists for standard genome sequencing and annotation.</title>
        <authorList>
            <consortium name="The Broad Institute Genomics Platform"/>
            <consortium name="The Broad Institute Genome Sequencing Center for Infectious Disease"/>
            <person name="Wu L."/>
            <person name="Ma J."/>
        </authorList>
    </citation>
    <scope>NUCLEOTIDE SEQUENCE [LARGE SCALE GENOMIC DNA]</scope>
    <source>
        <strain evidence="10">TISTR 1827</strain>
    </source>
</reference>
<proteinExistence type="inferred from homology"/>
<keyword evidence="2 8" id="KW-0547">Nucleotide-binding</keyword>
<feature type="binding site" evidence="8">
    <location>
        <begin position="45"/>
        <end position="46"/>
    </location>
    <ligand>
        <name>NAD(+)</name>
        <dbReference type="ChEBI" id="CHEBI:57540"/>
    </ligand>
</feature>
<dbReference type="Gene3D" id="3.40.50.10330">
    <property type="entry name" value="Probable inorganic polyphosphate/atp-NAD kinase, domain 1"/>
    <property type="match status" value="1"/>
</dbReference>
<feature type="binding site" evidence="8">
    <location>
        <position position="146"/>
    </location>
    <ligand>
        <name>NAD(+)</name>
        <dbReference type="ChEBI" id="CHEBI:57540"/>
    </ligand>
</feature>
<keyword evidence="1 8" id="KW-0808">Transferase</keyword>
<evidence type="ECO:0000256" key="8">
    <source>
        <dbReference type="HAMAP-Rule" id="MF_00361"/>
    </source>
</evidence>
<dbReference type="EC" id="2.7.1.23" evidence="8"/>
<dbReference type="RefSeq" id="WP_379278531.1">
    <property type="nucleotide sequence ID" value="NZ_JBHUGT010000007.1"/>
</dbReference>
<comment type="subcellular location">
    <subcellularLocation>
        <location evidence="8">Cytoplasm</location>
    </subcellularLocation>
</comment>
<protein>
    <recommendedName>
        <fullName evidence="8">NAD kinase</fullName>
        <ecNumber evidence="8">2.7.1.23</ecNumber>
    </recommendedName>
    <alternativeName>
        <fullName evidence="8">ATP-dependent NAD kinase</fullName>
    </alternativeName>
</protein>
<dbReference type="HAMAP" id="MF_00361">
    <property type="entry name" value="NAD_kinase"/>
    <property type="match status" value="1"/>
</dbReference>
<evidence type="ECO:0000256" key="7">
    <source>
        <dbReference type="ARBA" id="ARBA00047925"/>
    </source>
</evidence>
<dbReference type="SUPFAM" id="SSF111331">
    <property type="entry name" value="NAD kinase/diacylglycerol kinase-like"/>
    <property type="match status" value="1"/>
</dbReference>
<keyword evidence="4 8" id="KW-0067">ATP-binding</keyword>
<dbReference type="Gene3D" id="2.60.200.30">
    <property type="entry name" value="Probable inorganic polyphosphate/atp-NAD kinase, domain 2"/>
    <property type="match status" value="1"/>
</dbReference>
<gene>
    <name evidence="8" type="primary">nadK</name>
    <name evidence="9" type="ORF">ACFSW5_22950</name>
</gene>
<comment type="function">
    <text evidence="8">Involved in the regulation of the intracellular balance of NAD and NADP, and is a key enzyme in the biosynthesis of NADP. Catalyzes specifically the phosphorylation on 2'-hydroxyl of the adenosine moiety of NAD to yield NADP.</text>
</comment>
<feature type="binding site" evidence="8">
    <location>
        <begin position="120"/>
        <end position="121"/>
    </location>
    <ligand>
        <name>NAD(+)</name>
        <dbReference type="ChEBI" id="CHEBI:57540"/>
    </ligand>
</feature>
<dbReference type="PANTHER" id="PTHR20275:SF0">
    <property type="entry name" value="NAD KINASE"/>
    <property type="match status" value="1"/>
</dbReference>
<dbReference type="Proteomes" id="UP001597493">
    <property type="component" value="Unassembled WGS sequence"/>
</dbReference>
<sequence length="265" mass="29702">MKYTVIDRGDPLSRELAERFHQLAGSRGLTPSEESPEIVVSIGGDGTLLEAFHQYVDRIASVSFVGIHTGHLGFFADWQKDELEELVELMASETPNIVRYPLAEIEVETASGVTRYTAVNEATIKGVDGTVVSQININDEIFEMFRGDGIVISTPPGSTAYNKSVGGAIVHPHIEALQIAEIASINNRVYRTLGSSVLLPKHHHCDIISKKEQRLTLTIDHLYFLINDLRSVRCRVSNDKISFARYRPFPFWNRVREAFLGDYEQ</sequence>
<evidence type="ECO:0000256" key="2">
    <source>
        <dbReference type="ARBA" id="ARBA00022741"/>
    </source>
</evidence>
<keyword evidence="5 8" id="KW-0521">NADP</keyword>
<keyword evidence="3 8" id="KW-0418">Kinase</keyword>
<evidence type="ECO:0000256" key="3">
    <source>
        <dbReference type="ARBA" id="ARBA00022777"/>
    </source>
</evidence>
<comment type="similarity">
    <text evidence="8">Belongs to the NAD kinase family.</text>
</comment>
<feature type="binding site" evidence="8">
    <location>
        <position position="183"/>
    </location>
    <ligand>
        <name>NAD(+)</name>
        <dbReference type="ChEBI" id="CHEBI:57540"/>
    </ligand>
</feature>
<comment type="caution">
    <text evidence="9">The sequence shown here is derived from an EMBL/GenBank/DDBJ whole genome shotgun (WGS) entry which is preliminary data.</text>
</comment>
<dbReference type="InterPro" id="IPR002504">
    <property type="entry name" value="NADK"/>
</dbReference>
<feature type="binding site" evidence="8">
    <location>
        <position position="148"/>
    </location>
    <ligand>
        <name>NAD(+)</name>
        <dbReference type="ChEBI" id="CHEBI:57540"/>
    </ligand>
</feature>
<comment type="cofactor">
    <cofactor evidence="8">
        <name>a divalent metal cation</name>
        <dbReference type="ChEBI" id="CHEBI:60240"/>
    </cofactor>
</comment>
<evidence type="ECO:0000256" key="6">
    <source>
        <dbReference type="ARBA" id="ARBA00023027"/>
    </source>
</evidence>
<evidence type="ECO:0000256" key="4">
    <source>
        <dbReference type="ARBA" id="ARBA00022840"/>
    </source>
</evidence>
<dbReference type="Pfam" id="PF20143">
    <property type="entry name" value="NAD_kinase_C"/>
    <property type="match status" value="1"/>
</dbReference>
<keyword evidence="10" id="KW-1185">Reference proteome</keyword>
<dbReference type="InterPro" id="IPR017438">
    <property type="entry name" value="ATP-NAD_kinase_N"/>
</dbReference>
<name>A0ABW5R3T1_9BACL</name>
<accession>A0ABW5R3T1</accession>
<evidence type="ECO:0000256" key="1">
    <source>
        <dbReference type="ARBA" id="ARBA00022679"/>
    </source>
</evidence>
<dbReference type="PANTHER" id="PTHR20275">
    <property type="entry name" value="NAD KINASE"/>
    <property type="match status" value="1"/>
</dbReference>
<dbReference type="Pfam" id="PF01513">
    <property type="entry name" value="NAD_kinase"/>
    <property type="match status" value="1"/>
</dbReference>
<keyword evidence="8" id="KW-0963">Cytoplasm</keyword>
<dbReference type="GO" id="GO:0003951">
    <property type="term" value="F:NAD+ kinase activity"/>
    <property type="evidence" value="ECO:0007669"/>
    <property type="project" value="UniProtKB-EC"/>
</dbReference>
<comment type="caution">
    <text evidence="8">Lacks conserved residue(s) required for the propagation of feature annotation.</text>
</comment>
<dbReference type="InterPro" id="IPR016064">
    <property type="entry name" value="NAD/diacylglycerol_kinase_sf"/>
</dbReference>
<keyword evidence="6 8" id="KW-0520">NAD</keyword>
<comment type="catalytic activity">
    <reaction evidence="7 8">
        <text>NAD(+) + ATP = ADP + NADP(+) + H(+)</text>
        <dbReference type="Rhea" id="RHEA:18629"/>
        <dbReference type="ChEBI" id="CHEBI:15378"/>
        <dbReference type="ChEBI" id="CHEBI:30616"/>
        <dbReference type="ChEBI" id="CHEBI:57540"/>
        <dbReference type="ChEBI" id="CHEBI:58349"/>
        <dbReference type="ChEBI" id="CHEBI:456216"/>
        <dbReference type="EC" id="2.7.1.23"/>
    </reaction>
</comment>
<evidence type="ECO:0000313" key="10">
    <source>
        <dbReference type="Proteomes" id="UP001597493"/>
    </source>
</evidence>
<feature type="active site" description="Proton acceptor" evidence="8">
    <location>
        <position position="45"/>
    </location>
</feature>
<dbReference type="InterPro" id="IPR017437">
    <property type="entry name" value="ATP-NAD_kinase_PpnK-typ_C"/>
</dbReference>
<evidence type="ECO:0000256" key="5">
    <source>
        <dbReference type="ARBA" id="ARBA00022857"/>
    </source>
</evidence>
<dbReference type="EMBL" id="JBHUMY010000038">
    <property type="protein sequence ID" value="MFD2663121.1"/>
    <property type="molecule type" value="Genomic_DNA"/>
</dbReference>
<dbReference type="NCBIfam" id="NF003424">
    <property type="entry name" value="PRK04885.1"/>
    <property type="match status" value="1"/>
</dbReference>
<organism evidence="9 10">
    <name type="scientific">Paenibacillus thailandensis</name>
    <dbReference type="NCBI Taxonomy" id="393250"/>
    <lineage>
        <taxon>Bacteria</taxon>
        <taxon>Bacillati</taxon>
        <taxon>Bacillota</taxon>
        <taxon>Bacilli</taxon>
        <taxon>Bacillales</taxon>
        <taxon>Paenibacillaceae</taxon>
        <taxon>Paenibacillus</taxon>
    </lineage>
</organism>
<feature type="binding site" evidence="8">
    <location>
        <begin position="159"/>
        <end position="164"/>
    </location>
    <ligand>
        <name>NAD(+)</name>
        <dbReference type="ChEBI" id="CHEBI:57540"/>
    </ligand>
</feature>